<dbReference type="AlphaFoldDB" id="A0A4R5Y2V3"/>
<name>A0A4R5Y2V3_9MICC</name>
<evidence type="ECO:0000313" key="4">
    <source>
        <dbReference type="Proteomes" id="UP000294621"/>
    </source>
</evidence>
<reference evidence="3 4" key="1">
    <citation type="submission" date="2019-03" db="EMBL/GenBank/DDBJ databases">
        <title>Genome Sequencing and Assembly of Various Microbes Isolated from Partially Reclaimed Soil and Acid Mine Drainage (AMD) Site.</title>
        <authorList>
            <person name="Steinbock B."/>
            <person name="Bechtold R."/>
            <person name="Sevigny J.L."/>
            <person name="Thomas D."/>
            <person name="Cuthill L.R."/>
            <person name="Aveiro Johannsen E.J."/>
            <person name="Thomas K."/>
            <person name="Ghosh A."/>
        </authorList>
    </citation>
    <scope>NUCLEOTIDE SEQUENCE [LARGE SCALE GENOMIC DNA]</scope>
    <source>
        <strain evidence="3 4">S-A1</strain>
    </source>
</reference>
<keyword evidence="2" id="KW-1133">Transmembrane helix</keyword>
<evidence type="ECO:0000256" key="2">
    <source>
        <dbReference type="SAM" id="Phobius"/>
    </source>
</evidence>
<evidence type="ECO:0000313" key="3">
    <source>
        <dbReference type="EMBL" id="TDL38781.1"/>
    </source>
</evidence>
<feature type="transmembrane region" description="Helical" evidence="2">
    <location>
        <begin position="84"/>
        <end position="102"/>
    </location>
</feature>
<feature type="region of interest" description="Disordered" evidence="1">
    <location>
        <begin position="141"/>
        <end position="162"/>
    </location>
</feature>
<accession>A0A4R5Y2V3</accession>
<comment type="caution">
    <text evidence="3">The sequence shown here is derived from an EMBL/GenBank/DDBJ whole genome shotgun (WGS) entry which is preliminary data.</text>
</comment>
<organism evidence="3 4">
    <name type="scientific">Arthrobacter nitrophenolicus</name>
    <dbReference type="NCBI Taxonomy" id="683150"/>
    <lineage>
        <taxon>Bacteria</taxon>
        <taxon>Bacillati</taxon>
        <taxon>Actinomycetota</taxon>
        <taxon>Actinomycetes</taxon>
        <taxon>Micrococcales</taxon>
        <taxon>Micrococcaceae</taxon>
        <taxon>Arthrobacter</taxon>
    </lineage>
</organism>
<feature type="transmembrane region" description="Helical" evidence="2">
    <location>
        <begin position="56"/>
        <end position="77"/>
    </location>
</feature>
<evidence type="ECO:0008006" key="5">
    <source>
        <dbReference type="Google" id="ProtNLM"/>
    </source>
</evidence>
<dbReference type="Proteomes" id="UP000294621">
    <property type="component" value="Unassembled WGS sequence"/>
</dbReference>
<dbReference type="EMBL" id="SMZQ01000003">
    <property type="protein sequence ID" value="TDL38781.1"/>
    <property type="molecule type" value="Genomic_DNA"/>
</dbReference>
<dbReference type="RefSeq" id="WP_133347822.1">
    <property type="nucleotide sequence ID" value="NZ_SMZQ01000003.1"/>
</dbReference>
<keyword evidence="2" id="KW-0472">Membrane</keyword>
<keyword evidence="2" id="KW-0812">Transmembrane</keyword>
<feature type="transmembrane region" description="Helical" evidence="2">
    <location>
        <begin position="114"/>
        <end position="134"/>
    </location>
</feature>
<dbReference type="OrthoDB" id="4481055at2"/>
<sequence>MRRAGLLAVLGFVGLTALAGGLVMALGSWLGPERLGLPAQLVMPESMLAGSPFNSYFLPGLLLALVVGGTHLAALILVARNHRWAAIAAATAGYSILIWIFVQMAIIPFTVLQAVYFAAGLAELGLLLLSLGLIGHTSATSPEPQARAVPAAGPPFKRLRTR</sequence>
<proteinExistence type="predicted"/>
<gene>
    <name evidence="3" type="ORF">E2R57_07515</name>
</gene>
<evidence type="ECO:0000256" key="1">
    <source>
        <dbReference type="SAM" id="MobiDB-lite"/>
    </source>
</evidence>
<protein>
    <recommendedName>
        <fullName evidence="5">DUF2127 domain-containing protein</fullName>
    </recommendedName>
</protein>
<dbReference type="STRING" id="683150.G205_15675"/>